<feature type="transmembrane region" description="Helical" evidence="2">
    <location>
        <begin position="118"/>
        <end position="140"/>
    </location>
</feature>
<gene>
    <name evidence="3" type="ORF">FA13DRAFT_1725215</name>
</gene>
<dbReference type="OrthoDB" id="3267487at2759"/>
<feature type="transmembrane region" description="Helical" evidence="2">
    <location>
        <begin position="236"/>
        <end position="260"/>
    </location>
</feature>
<proteinExistence type="predicted"/>
<evidence type="ECO:0000256" key="2">
    <source>
        <dbReference type="SAM" id="Phobius"/>
    </source>
</evidence>
<evidence type="ECO:0000313" key="3">
    <source>
        <dbReference type="EMBL" id="TEB39238.1"/>
    </source>
</evidence>
<dbReference type="Proteomes" id="UP000298030">
    <property type="component" value="Unassembled WGS sequence"/>
</dbReference>
<accession>A0A4Y7TZI7</accession>
<feature type="transmembrane region" description="Helical" evidence="2">
    <location>
        <begin position="152"/>
        <end position="175"/>
    </location>
</feature>
<keyword evidence="2" id="KW-0472">Membrane</keyword>
<feature type="compositionally biased region" description="Basic and acidic residues" evidence="1">
    <location>
        <begin position="332"/>
        <end position="342"/>
    </location>
</feature>
<keyword evidence="2" id="KW-0812">Transmembrane</keyword>
<protein>
    <submittedName>
        <fullName evidence="3">Uncharacterized protein</fullName>
    </submittedName>
</protein>
<dbReference type="EMBL" id="QPFP01000002">
    <property type="protein sequence ID" value="TEB39238.1"/>
    <property type="molecule type" value="Genomic_DNA"/>
</dbReference>
<comment type="caution">
    <text evidence="3">The sequence shown here is derived from an EMBL/GenBank/DDBJ whole genome shotgun (WGS) entry which is preliminary data.</text>
</comment>
<feature type="transmembrane region" description="Helical" evidence="2">
    <location>
        <begin position="372"/>
        <end position="396"/>
    </location>
</feature>
<feature type="transmembrane region" description="Helical" evidence="2">
    <location>
        <begin position="402"/>
        <end position="421"/>
    </location>
</feature>
<feature type="region of interest" description="Disordered" evidence="1">
    <location>
        <begin position="267"/>
        <end position="342"/>
    </location>
</feature>
<name>A0A4Y7TZI7_COPMI</name>
<evidence type="ECO:0000256" key="1">
    <source>
        <dbReference type="SAM" id="MobiDB-lite"/>
    </source>
</evidence>
<feature type="transmembrane region" description="Helical" evidence="2">
    <location>
        <begin position="195"/>
        <end position="216"/>
    </location>
</feature>
<reference evidence="3 4" key="1">
    <citation type="journal article" date="2019" name="Nat. Ecol. Evol.">
        <title>Megaphylogeny resolves global patterns of mushroom evolution.</title>
        <authorList>
            <person name="Varga T."/>
            <person name="Krizsan K."/>
            <person name="Foldi C."/>
            <person name="Dima B."/>
            <person name="Sanchez-Garcia M."/>
            <person name="Sanchez-Ramirez S."/>
            <person name="Szollosi G.J."/>
            <person name="Szarkandi J.G."/>
            <person name="Papp V."/>
            <person name="Albert L."/>
            <person name="Andreopoulos W."/>
            <person name="Angelini C."/>
            <person name="Antonin V."/>
            <person name="Barry K.W."/>
            <person name="Bougher N.L."/>
            <person name="Buchanan P."/>
            <person name="Buyck B."/>
            <person name="Bense V."/>
            <person name="Catcheside P."/>
            <person name="Chovatia M."/>
            <person name="Cooper J."/>
            <person name="Damon W."/>
            <person name="Desjardin D."/>
            <person name="Finy P."/>
            <person name="Geml J."/>
            <person name="Haridas S."/>
            <person name="Hughes K."/>
            <person name="Justo A."/>
            <person name="Karasinski D."/>
            <person name="Kautmanova I."/>
            <person name="Kiss B."/>
            <person name="Kocsube S."/>
            <person name="Kotiranta H."/>
            <person name="LaButti K.M."/>
            <person name="Lechner B.E."/>
            <person name="Liimatainen K."/>
            <person name="Lipzen A."/>
            <person name="Lukacs Z."/>
            <person name="Mihaltcheva S."/>
            <person name="Morgado L.N."/>
            <person name="Niskanen T."/>
            <person name="Noordeloos M.E."/>
            <person name="Ohm R.A."/>
            <person name="Ortiz-Santana B."/>
            <person name="Ovrebo C."/>
            <person name="Racz N."/>
            <person name="Riley R."/>
            <person name="Savchenko A."/>
            <person name="Shiryaev A."/>
            <person name="Soop K."/>
            <person name="Spirin V."/>
            <person name="Szebenyi C."/>
            <person name="Tomsovsky M."/>
            <person name="Tulloss R.E."/>
            <person name="Uehling J."/>
            <person name="Grigoriev I.V."/>
            <person name="Vagvolgyi C."/>
            <person name="Papp T."/>
            <person name="Martin F.M."/>
            <person name="Miettinen O."/>
            <person name="Hibbett D.S."/>
            <person name="Nagy L.G."/>
        </authorList>
    </citation>
    <scope>NUCLEOTIDE SEQUENCE [LARGE SCALE GENOMIC DNA]</scope>
    <source>
        <strain evidence="3 4">FP101781</strain>
    </source>
</reference>
<feature type="compositionally biased region" description="Basic and acidic residues" evidence="1">
    <location>
        <begin position="300"/>
        <end position="309"/>
    </location>
</feature>
<sequence>MSHSEPTPTPPPTHTEPLVLPSTTLQDELDTIQLTASPSPTGAVIGKPDNNFLQPGIDDHLATPCDKVVFQLSTAMVVHYDFFYAPTPIPSFQPSYRSLDDGSLLAAPFEADLRSSHLSLLIIGSLFTIFLRNVFVSYGYVKRGRVKKKTLFYVLLASQVLAPVSLFPVILSYFVDSITGILGIKVYKCLENPKILLVVLGLLQLGATAFVILDVIMTKGARRLTGSCVQSSTLKFARFFVAVQFAQSLLICLCFVYATFKSRNSPVARGRMSGTNNNPHRRGWWDHVPEPNSDSFLNHDPFENEKAGEDGTDSGTKPPVKRLPSHLAQHLGPKEQRQRTLDARHAAEHLEVPDERLRGGNRPRYPPIVGSVLLYTTFITSTCVAVAVLAAVGLNFKTPLSVTGWIALNWAFISLLIVHSFSRVVHRREKEAWIEQAASRTIRVKAPGPYTHPAHSVGRRAIQTSRAPSTLRKSRSTVPKEYYGAGDLNDPYSEVRPLDGESREWEFGTIQPSPSQPTREPIILSVRNITPDSTVTQEFEFEKAPPLQREVSWKSYPAYPRRI</sequence>
<organism evidence="3 4">
    <name type="scientific">Coprinellus micaceus</name>
    <name type="common">Glistening ink-cap mushroom</name>
    <name type="synonym">Coprinus micaceus</name>
    <dbReference type="NCBI Taxonomy" id="71717"/>
    <lineage>
        <taxon>Eukaryota</taxon>
        <taxon>Fungi</taxon>
        <taxon>Dikarya</taxon>
        <taxon>Basidiomycota</taxon>
        <taxon>Agaricomycotina</taxon>
        <taxon>Agaricomycetes</taxon>
        <taxon>Agaricomycetidae</taxon>
        <taxon>Agaricales</taxon>
        <taxon>Agaricineae</taxon>
        <taxon>Psathyrellaceae</taxon>
        <taxon>Coprinellus</taxon>
    </lineage>
</organism>
<keyword evidence="4" id="KW-1185">Reference proteome</keyword>
<keyword evidence="2" id="KW-1133">Transmembrane helix</keyword>
<evidence type="ECO:0000313" key="4">
    <source>
        <dbReference type="Proteomes" id="UP000298030"/>
    </source>
</evidence>
<dbReference type="AlphaFoldDB" id="A0A4Y7TZI7"/>